<evidence type="ECO:0000256" key="3">
    <source>
        <dbReference type="ARBA" id="ARBA00022741"/>
    </source>
</evidence>
<dbReference type="GO" id="GO:0016887">
    <property type="term" value="F:ATP hydrolysis activity"/>
    <property type="evidence" value="ECO:0007669"/>
    <property type="project" value="InterPro"/>
</dbReference>
<dbReference type="SUPFAM" id="SSF52540">
    <property type="entry name" value="P-loop containing nucleoside triphosphate hydrolases"/>
    <property type="match status" value="1"/>
</dbReference>
<gene>
    <name evidence="6" type="ORF">SAMN05421807_12229</name>
</gene>
<keyword evidence="2" id="KW-0813">Transport</keyword>
<dbReference type="RefSeq" id="WP_073012930.1">
    <property type="nucleotide sequence ID" value="NZ_FQXD01000022.1"/>
</dbReference>
<dbReference type="FunFam" id="3.40.50.300:FF:000016">
    <property type="entry name" value="Oligopeptide ABC transporter ATP-binding component"/>
    <property type="match status" value="1"/>
</dbReference>
<evidence type="ECO:0000256" key="1">
    <source>
        <dbReference type="ARBA" id="ARBA00005417"/>
    </source>
</evidence>
<dbReference type="GO" id="GO:0005524">
    <property type="term" value="F:ATP binding"/>
    <property type="evidence" value="ECO:0007669"/>
    <property type="project" value="UniProtKB-KW"/>
</dbReference>
<evidence type="ECO:0000256" key="2">
    <source>
        <dbReference type="ARBA" id="ARBA00022448"/>
    </source>
</evidence>
<comment type="similarity">
    <text evidence="1">Belongs to the ABC transporter superfamily.</text>
</comment>
<proteinExistence type="inferred from homology"/>
<dbReference type="Pfam" id="PF08352">
    <property type="entry name" value="oligo_HPY"/>
    <property type="match status" value="1"/>
</dbReference>
<dbReference type="Pfam" id="PF00005">
    <property type="entry name" value="ABC_tran"/>
    <property type="match status" value="1"/>
</dbReference>
<dbReference type="InterPro" id="IPR013563">
    <property type="entry name" value="Oligopep_ABC_C"/>
</dbReference>
<dbReference type="InterPro" id="IPR050319">
    <property type="entry name" value="ABC_transp_ATP-bind"/>
</dbReference>
<dbReference type="EMBL" id="FQXD01000022">
    <property type="protein sequence ID" value="SHH95744.1"/>
    <property type="molecule type" value="Genomic_DNA"/>
</dbReference>
<protein>
    <submittedName>
        <fullName evidence="6">Peptide/nickel transport system ATP-binding protein</fullName>
    </submittedName>
</protein>
<accession>A0A1M5X8B9</accession>
<dbReference type="GO" id="GO:0015833">
    <property type="term" value="P:peptide transport"/>
    <property type="evidence" value="ECO:0007669"/>
    <property type="project" value="InterPro"/>
</dbReference>
<dbReference type="PANTHER" id="PTHR43776">
    <property type="entry name" value="TRANSPORT ATP-BINDING PROTEIN"/>
    <property type="match status" value="1"/>
</dbReference>
<dbReference type="SMART" id="SM00382">
    <property type="entry name" value="AAA"/>
    <property type="match status" value="1"/>
</dbReference>
<dbReference type="OrthoDB" id="9802264at2"/>
<keyword evidence="4 6" id="KW-0067">ATP-binding</keyword>
<dbReference type="InterPro" id="IPR017871">
    <property type="entry name" value="ABC_transporter-like_CS"/>
</dbReference>
<dbReference type="GO" id="GO:0055085">
    <property type="term" value="P:transmembrane transport"/>
    <property type="evidence" value="ECO:0007669"/>
    <property type="project" value="UniProtKB-ARBA"/>
</dbReference>
<dbReference type="InterPro" id="IPR003439">
    <property type="entry name" value="ABC_transporter-like_ATP-bd"/>
</dbReference>
<dbReference type="Gene3D" id="3.40.50.300">
    <property type="entry name" value="P-loop containing nucleotide triphosphate hydrolases"/>
    <property type="match status" value="1"/>
</dbReference>
<dbReference type="InterPro" id="IPR003593">
    <property type="entry name" value="AAA+_ATPase"/>
</dbReference>
<organism evidence="6 7">
    <name type="scientific">Virgibacillus chiguensis</name>
    <dbReference type="NCBI Taxonomy" id="411959"/>
    <lineage>
        <taxon>Bacteria</taxon>
        <taxon>Bacillati</taxon>
        <taxon>Bacillota</taxon>
        <taxon>Bacilli</taxon>
        <taxon>Bacillales</taxon>
        <taxon>Bacillaceae</taxon>
        <taxon>Virgibacillus</taxon>
    </lineage>
</organism>
<dbReference type="PROSITE" id="PS50893">
    <property type="entry name" value="ABC_TRANSPORTER_2"/>
    <property type="match status" value="1"/>
</dbReference>
<reference evidence="7" key="1">
    <citation type="submission" date="2016-11" db="EMBL/GenBank/DDBJ databases">
        <authorList>
            <person name="Varghese N."/>
            <person name="Submissions S."/>
        </authorList>
    </citation>
    <scope>NUCLEOTIDE SEQUENCE [LARGE SCALE GENOMIC DNA]</scope>
    <source>
        <strain evidence="7">CGMCC 1.6496</strain>
    </source>
</reference>
<dbReference type="PROSITE" id="PS00211">
    <property type="entry name" value="ABC_TRANSPORTER_1"/>
    <property type="match status" value="1"/>
</dbReference>
<keyword evidence="3" id="KW-0547">Nucleotide-binding</keyword>
<dbReference type="CDD" id="cd03257">
    <property type="entry name" value="ABC_NikE_OppD_transporters"/>
    <property type="match status" value="1"/>
</dbReference>
<name>A0A1M5X8B9_9BACI</name>
<evidence type="ECO:0000259" key="5">
    <source>
        <dbReference type="PROSITE" id="PS50893"/>
    </source>
</evidence>
<evidence type="ECO:0000313" key="6">
    <source>
        <dbReference type="EMBL" id="SHH95744.1"/>
    </source>
</evidence>
<sequence length="310" mass="34823">MALLEVNDLKVHFPIRGGILNRKIGAIKAVDGVSFSIERGKTYGLVGESGSGKTTTGKAIIGLNHITSGTVKFDGVDLAGFTSKKSDIRKDIQMIFQDPYSSLNGRKRVLDIVAEPLRNFENLTKTEEKKRVQELLEQVGLSPESIIKYPHQFSGGQRQRIGIARAIALKPKLIIADEPVSALDVSVQAQVLNFMQDIQKDLNLTYLFISHDLGIVKHMCDEIGIMYKGRYVESGTKADIFNHPQHIYTKRLVAAIPDINPVNRQQQKVYREEVEKEYQQNYNDYFDQEGLAYTLRHISDSHLVALPQKG</sequence>
<evidence type="ECO:0000256" key="4">
    <source>
        <dbReference type="ARBA" id="ARBA00022840"/>
    </source>
</evidence>
<keyword evidence="7" id="KW-1185">Reference proteome</keyword>
<dbReference type="InterPro" id="IPR027417">
    <property type="entry name" value="P-loop_NTPase"/>
</dbReference>
<dbReference type="Proteomes" id="UP000184079">
    <property type="component" value="Unassembled WGS sequence"/>
</dbReference>
<evidence type="ECO:0000313" key="7">
    <source>
        <dbReference type="Proteomes" id="UP000184079"/>
    </source>
</evidence>
<dbReference type="AlphaFoldDB" id="A0A1M5X8B9"/>
<feature type="domain" description="ABC transporter" evidence="5">
    <location>
        <begin position="15"/>
        <end position="253"/>
    </location>
</feature>